<feature type="transmembrane region" description="Helical" evidence="14">
    <location>
        <begin position="410"/>
        <end position="432"/>
    </location>
</feature>
<evidence type="ECO:0000259" key="15">
    <source>
        <dbReference type="PROSITE" id="PS50109"/>
    </source>
</evidence>
<dbReference type="CDD" id="cd00082">
    <property type="entry name" value="HisKA"/>
    <property type="match status" value="1"/>
</dbReference>
<dbReference type="SMART" id="SM00388">
    <property type="entry name" value="HisKA"/>
    <property type="match status" value="1"/>
</dbReference>
<proteinExistence type="predicted"/>
<keyword evidence="18" id="KW-1185">Reference proteome</keyword>
<accession>A0ABR8XCP6</accession>
<evidence type="ECO:0000256" key="7">
    <source>
        <dbReference type="ARBA" id="ARBA00022692"/>
    </source>
</evidence>
<feature type="transmembrane region" description="Helical" evidence="14">
    <location>
        <begin position="310"/>
        <end position="332"/>
    </location>
</feature>
<dbReference type="InterPro" id="IPR036890">
    <property type="entry name" value="HATPase_C_sf"/>
</dbReference>
<feature type="transmembrane region" description="Helical" evidence="14">
    <location>
        <begin position="352"/>
        <end position="376"/>
    </location>
</feature>
<dbReference type="InterPro" id="IPR036097">
    <property type="entry name" value="HisK_dim/P_sf"/>
</dbReference>
<evidence type="ECO:0000256" key="9">
    <source>
        <dbReference type="ARBA" id="ARBA00022777"/>
    </source>
</evidence>
<dbReference type="InterPro" id="IPR003661">
    <property type="entry name" value="HisK_dim/P_dom"/>
</dbReference>
<keyword evidence="12" id="KW-0902">Two-component regulatory system</keyword>
<keyword evidence="13 14" id="KW-0472">Membrane</keyword>
<feature type="transmembrane region" description="Helical" evidence="14">
    <location>
        <begin position="438"/>
        <end position="457"/>
    </location>
</feature>
<dbReference type="InterPro" id="IPR050398">
    <property type="entry name" value="HssS/ArlS-like"/>
</dbReference>
<evidence type="ECO:0000256" key="14">
    <source>
        <dbReference type="SAM" id="Phobius"/>
    </source>
</evidence>
<organism evidence="17 18">
    <name type="scientific">Ureibacillus galli</name>
    <dbReference type="NCBI Taxonomy" id="2762222"/>
    <lineage>
        <taxon>Bacteria</taxon>
        <taxon>Bacillati</taxon>
        <taxon>Bacillota</taxon>
        <taxon>Bacilli</taxon>
        <taxon>Bacillales</taxon>
        <taxon>Caryophanaceae</taxon>
        <taxon>Ureibacillus</taxon>
    </lineage>
</organism>
<dbReference type="Gene3D" id="1.10.287.130">
    <property type="match status" value="1"/>
</dbReference>
<keyword evidence="6" id="KW-0808">Transferase</keyword>
<evidence type="ECO:0000256" key="11">
    <source>
        <dbReference type="ARBA" id="ARBA00022989"/>
    </source>
</evidence>
<protein>
    <recommendedName>
        <fullName evidence="3">histidine kinase</fullName>
        <ecNumber evidence="3">2.7.13.3</ecNumber>
    </recommendedName>
</protein>
<keyword evidence="8" id="KW-0547">Nucleotide-binding</keyword>
<keyword evidence="11 14" id="KW-1133">Transmembrane helix</keyword>
<dbReference type="Proteomes" id="UP000640930">
    <property type="component" value="Unassembled WGS sequence"/>
</dbReference>
<feature type="transmembrane region" description="Helical" evidence="14">
    <location>
        <begin position="270"/>
        <end position="289"/>
    </location>
</feature>
<keyword evidence="10" id="KW-0067">ATP-binding</keyword>
<dbReference type="InterPro" id="IPR003594">
    <property type="entry name" value="HATPase_dom"/>
</dbReference>
<dbReference type="PANTHER" id="PTHR45528:SF1">
    <property type="entry name" value="SENSOR HISTIDINE KINASE CPXA"/>
    <property type="match status" value="1"/>
</dbReference>
<dbReference type="PANTHER" id="PTHR45528">
    <property type="entry name" value="SENSOR HISTIDINE KINASE CPXA"/>
    <property type="match status" value="1"/>
</dbReference>
<dbReference type="SUPFAM" id="SSF47384">
    <property type="entry name" value="Homodimeric domain of signal transducing histidine kinase"/>
    <property type="match status" value="1"/>
</dbReference>
<dbReference type="SUPFAM" id="SSF55874">
    <property type="entry name" value="ATPase domain of HSP90 chaperone/DNA topoisomerase II/histidine kinase"/>
    <property type="match status" value="1"/>
</dbReference>
<evidence type="ECO:0000256" key="3">
    <source>
        <dbReference type="ARBA" id="ARBA00012438"/>
    </source>
</evidence>
<evidence type="ECO:0000259" key="16">
    <source>
        <dbReference type="PROSITE" id="PS50885"/>
    </source>
</evidence>
<evidence type="ECO:0000256" key="8">
    <source>
        <dbReference type="ARBA" id="ARBA00022741"/>
    </source>
</evidence>
<evidence type="ECO:0000256" key="12">
    <source>
        <dbReference type="ARBA" id="ARBA00023012"/>
    </source>
</evidence>
<reference evidence="17 18" key="1">
    <citation type="submission" date="2020-08" db="EMBL/GenBank/DDBJ databases">
        <title>A Genomic Blueprint of the Chicken Gut Microbiome.</title>
        <authorList>
            <person name="Gilroy R."/>
            <person name="Ravi A."/>
            <person name="Getino M."/>
            <person name="Pursley I."/>
            <person name="Horton D.L."/>
            <person name="Alikhan N.-F."/>
            <person name="Baker D."/>
            <person name="Gharbi K."/>
            <person name="Hall N."/>
            <person name="Watson M."/>
            <person name="Adriaenssens E.M."/>
            <person name="Foster-Nyarko E."/>
            <person name="Jarju S."/>
            <person name="Secka A."/>
            <person name="Antonio M."/>
            <person name="Oren A."/>
            <person name="Chaudhuri R."/>
            <person name="La Ragione R.M."/>
            <person name="Hildebrand F."/>
            <person name="Pallen M.J."/>
        </authorList>
    </citation>
    <scope>NUCLEOTIDE SEQUENCE [LARGE SCALE GENOMIC DNA]</scope>
    <source>
        <strain evidence="17 18">Re31</strain>
    </source>
</reference>
<dbReference type="Gene3D" id="3.30.565.10">
    <property type="entry name" value="Histidine kinase-like ATPase, C-terminal domain"/>
    <property type="match status" value="1"/>
</dbReference>
<evidence type="ECO:0000256" key="6">
    <source>
        <dbReference type="ARBA" id="ARBA00022679"/>
    </source>
</evidence>
<evidence type="ECO:0000256" key="10">
    <source>
        <dbReference type="ARBA" id="ARBA00022840"/>
    </source>
</evidence>
<keyword evidence="7 14" id="KW-0812">Transmembrane</keyword>
<feature type="domain" description="Histidine kinase" evidence="15">
    <location>
        <begin position="524"/>
        <end position="722"/>
    </location>
</feature>
<name>A0ABR8XCP6_9BACL</name>
<dbReference type="SMART" id="SM00387">
    <property type="entry name" value="HATPase_c"/>
    <property type="match status" value="1"/>
</dbReference>
<comment type="catalytic activity">
    <reaction evidence="1">
        <text>ATP + protein L-histidine = ADP + protein N-phospho-L-histidine.</text>
        <dbReference type="EC" id="2.7.13.3"/>
    </reaction>
</comment>
<dbReference type="Pfam" id="PF00512">
    <property type="entry name" value="HisKA"/>
    <property type="match status" value="1"/>
</dbReference>
<evidence type="ECO:0000256" key="5">
    <source>
        <dbReference type="ARBA" id="ARBA00022553"/>
    </source>
</evidence>
<dbReference type="EC" id="2.7.13.3" evidence="3"/>
<dbReference type="PROSITE" id="PS50885">
    <property type="entry name" value="HAMP"/>
    <property type="match status" value="1"/>
</dbReference>
<dbReference type="RefSeq" id="WP_191707483.1">
    <property type="nucleotide sequence ID" value="NZ_JACSQA010000013.1"/>
</dbReference>
<dbReference type="EMBL" id="JACSQA010000013">
    <property type="protein sequence ID" value="MBD8027007.1"/>
    <property type="molecule type" value="Genomic_DNA"/>
</dbReference>
<comment type="subcellular location">
    <subcellularLocation>
        <location evidence="2">Cell membrane</location>
        <topology evidence="2">Multi-pass membrane protein</topology>
    </subcellularLocation>
</comment>
<dbReference type="PROSITE" id="PS50109">
    <property type="entry name" value="HIS_KIN"/>
    <property type="match status" value="1"/>
</dbReference>
<dbReference type="InterPro" id="IPR005467">
    <property type="entry name" value="His_kinase_dom"/>
</dbReference>
<evidence type="ECO:0000256" key="4">
    <source>
        <dbReference type="ARBA" id="ARBA00022475"/>
    </source>
</evidence>
<comment type="caution">
    <text evidence="17">The sequence shown here is derived from an EMBL/GenBank/DDBJ whole genome shotgun (WGS) entry which is preliminary data.</text>
</comment>
<evidence type="ECO:0000256" key="1">
    <source>
        <dbReference type="ARBA" id="ARBA00000085"/>
    </source>
</evidence>
<keyword evidence="9" id="KW-0418">Kinase</keyword>
<feature type="domain" description="HAMP" evidence="16">
    <location>
        <begin position="457"/>
        <end position="509"/>
    </location>
</feature>
<keyword evidence="4" id="KW-1003">Cell membrane</keyword>
<evidence type="ECO:0000313" key="17">
    <source>
        <dbReference type="EMBL" id="MBD8027007.1"/>
    </source>
</evidence>
<evidence type="ECO:0000256" key="2">
    <source>
        <dbReference type="ARBA" id="ARBA00004651"/>
    </source>
</evidence>
<dbReference type="Pfam" id="PF02518">
    <property type="entry name" value="HATPase_c"/>
    <property type="match status" value="1"/>
</dbReference>
<evidence type="ECO:0000256" key="13">
    <source>
        <dbReference type="ARBA" id="ARBA00023136"/>
    </source>
</evidence>
<keyword evidence="5" id="KW-0597">Phosphoprotein</keyword>
<evidence type="ECO:0000313" key="18">
    <source>
        <dbReference type="Proteomes" id="UP000640930"/>
    </source>
</evidence>
<sequence length="738" mass="84281">MKNKRKLLLTLFLITWAVFSVVQFVKQAPNYLVKSYFQSDTFQSTKENFIDQLGNYVLMPFDADKAKETIKVTQGEIEEYRYLYGTLTEQVESIQSQYRGRIMEAEESNDATLKELLVEERDKKIDDIKKNFESDDYVKEKIRKQKEQLIDEYATEQEEGKKAFLNEFSYFSYHFVNVDTGETFDSKTSQKSNLFTENYGEKDPLIVNNSVHLNSYDDNPYSEVQNTIPEFQIDGASGRFEGSISVPKSMLSNSIFGTEYQYFTIAKTTYIIIWLTGILAIVGLFTFARPKMSMFRESSHIKEAFLRLPIDVRIILILVVSFMSFGLIEYIGNSVINHILYFNPINLITFSFEQLVFLFVTFISIAAILFGTIWTWDSIKNEPKIENQLQNAMLYRLADGLKDLFLNRSIGVQSVAVLIIVFLAGIGFVGAMYSGELLIIYILLVFFIGLPASILLLRRIGYLNRIMQQTEDMARGRLTNDIKVKGKSPLAKHAANLNALREGVKKSMSEQAKSERLKTELITNVSHDLRTPLTSIITYTDLLKNPDLTDEQRKQYIDVLDKKSARLKTLIEDLFEVSKMASGNIEITKQKLDLTQLVQQAIGEHEEAFSLSNLELRIMMPDSPLYAYVDGQKMWRVIDNLIVNTLKYSLEGTRVYVTLKQLGSNIEFSVKNVSKYELNENVQELTERFKRADASRHTDGSGLGLAIAQSIVDLHNGRLAVEVDGDLFKVTVTILGIS</sequence>
<gene>
    <name evidence="17" type="ORF">H9636_10105</name>
</gene>
<dbReference type="InterPro" id="IPR003660">
    <property type="entry name" value="HAMP_dom"/>
</dbReference>